<dbReference type="Proteomes" id="UP001305414">
    <property type="component" value="Unassembled WGS sequence"/>
</dbReference>
<keyword evidence="1" id="KW-0812">Transmembrane</keyword>
<dbReference type="PANTHER" id="PTHR34144">
    <property type="entry name" value="CHROMOSOME 8, WHOLE GENOME SHOTGUN SEQUENCE"/>
    <property type="match status" value="1"/>
</dbReference>
<protein>
    <recommendedName>
        <fullName evidence="4">Polysaccharide export protein</fullName>
    </recommendedName>
</protein>
<name>A0AAN7UN48_9PEZI</name>
<reference evidence="2 3" key="1">
    <citation type="submission" date="2023-10" db="EMBL/GenBank/DDBJ databases">
        <title>Draft genome sequence of Xylaria bambusicola isolate GMP-LS, the root and basal stem rot pathogen of sugarcane in Indonesia.</title>
        <authorList>
            <person name="Selvaraj P."/>
            <person name="Muralishankar V."/>
            <person name="Muruganantham S."/>
            <person name="Sp S."/>
            <person name="Haryani S."/>
            <person name="Lau K.J.X."/>
            <person name="Naqvi N.I."/>
        </authorList>
    </citation>
    <scope>NUCLEOTIDE SEQUENCE [LARGE SCALE GENOMIC DNA]</scope>
    <source>
        <strain evidence="2">GMP-LS</strain>
    </source>
</reference>
<dbReference type="Pfam" id="PF11735">
    <property type="entry name" value="CAP59_mtransfer"/>
    <property type="match status" value="1"/>
</dbReference>
<gene>
    <name evidence="2" type="ORF">RRF57_000170</name>
</gene>
<accession>A0AAN7UN48</accession>
<evidence type="ECO:0008006" key="4">
    <source>
        <dbReference type="Google" id="ProtNLM"/>
    </source>
</evidence>
<evidence type="ECO:0000256" key="1">
    <source>
        <dbReference type="SAM" id="Phobius"/>
    </source>
</evidence>
<dbReference type="EMBL" id="JAWHQM010000001">
    <property type="protein sequence ID" value="KAK5624454.1"/>
    <property type="molecule type" value="Genomic_DNA"/>
</dbReference>
<keyword evidence="3" id="KW-1185">Reference proteome</keyword>
<keyword evidence="1" id="KW-0472">Membrane</keyword>
<evidence type="ECO:0000313" key="3">
    <source>
        <dbReference type="Proteomes" id="UP001305414"/>
    </source>
</evidence>
<evidence type="ECO:0000313" key="2">
    <source>
        <dbReference type="EMBL" id="KAK5624454.1"/>
    </source>
</evidence>
<dbReference type="InterPro" id="IPR021047">
    <property type="entry name" value="Mannosyltransferase_CMT1"/>
</dbReference>
<feature type="transmembrane region" description="Helical" evidence="1">
    <location>
        <begin position="52"/>
        <end position="73"/>
    </location>
</feature>
<dbReference type="AlphaFoldDB" id="A0AAN7UN48"/>
<sequence>MWEMYHDIASTPSLAFLPGLVFLEIPRQRCSSRLSRQPSLSMIISYRRFRRTYLRPTLLVLFFVFLIDAIRLVRYRPDTYRTKPSEAYQQRYRDGVPVNTTIFIASIHRNTEEMLRSAWNQAVLDLADYYGPENIYFSAIESGSQDESKAALLELRESLDSKGVPNTISLGQTVWEQLEEIESRPPPNVRVPTWIWNMAEDQWEMRRIPYLARVRNRAMEPLRELEGQGRTFDKVLWLNDVVFDTEDVVTLLHTRNEKYAAACSMDYKNAPLYYDTFALRDDMGLKTISQYWPWFQSPTSRAAAEKNVPVQVTSCWNGIVVFDAEPFYAKPPLQFRGIDDSLADFHLEGSECCLIHADNYLTSEKGVWLNPNVRVGYSVDAYRRLRRNRFPSPLWTVIGAWVNRIKSGRIAIQTQLETRIVTKRLEQWKAETPHGHSPRHEPGAACLINEMQIMWENGWKHL</sequence>
<keyword evidence="1" id="KW-1133">Transmembrane helix</keyword>
<comment type="caution">
    <text evidence="2">The sequence shown here is derived from an EMBL/GenBank/DDBJ whole genome shotgun (WGS) entry which is preliminary data.</text>
</comment>
<organism evidence="2 3">
    <name type="scientific">Xylaria bambusicola</name>
    <dbReference type="NCBI Taxonomy" id="326684"/>
    <lineage>
        <taxon>Eukaryota</taxon>
        <taxon>Fungi</taxon>
        <taxon>Dikarya</taxon>
        <taxon>Ascomycota</taxon>
        <taxon>Pezizomycotina</taxon>
        <taxon>Sordariomycetes</taxon>
        <taxon>Xylariomycetidae</taxon>
        <taxon>Xylariales</taxon>
        <taxon>Xylariaceae</taxon>
        <taxon>Xylaria</taxon>
    </lineage>
</organism>
<dbReference type="PANTHER" id="PTHR34144:SF7">
    <property type="entry name" value="EXPORT PROTEIN (CAP59), PUTATIVE (AFU_ORTHOLOGUE AFUA_7G05020)-RELATED"/>
    <property type="match status" value="1"/>
</dbReference>
<proteinExistence type="predicted"/>